<keyword evidence="2" id="KW-0378">Hydrolase</keyword>
<evidence type="ECO:0000259" key="1">
    <source>
        <dbReference type="Pfam" id="PF12973"/>
    </source>
</evidence>
<keyword evidence="3" id="KW-1185">Reference proteome</keyword>
<dbReference type="KEGG" id="kre:GWK63_09725"/>
<gene>
    <name evidence="2" type="ORF">GWK63_09725</name>
</gene>
<evidence type="ECO:0000313" key="3">
    <source>
        <dbReference type="Proteomes" id="UP000502533"/>
    </source>
</evidence>
<reference evidence="2 3" key="1">
    <citation type="submission" date="2020-03" db="EMBL/GenBank/DDBJ databases">
        <title>Isolation of cellulose-producing strains, genome characterization and application of the synthesized cellulose films as an economical and sustainable material for piezoelectric sensor construction.</title>
        <authorList>
            <person name="Mangayil R.K."/>
        </authorList>
    </citation>
    <scope>NUCLEOTIDE SEQUENCE [LARGE SCALE GENOMIC DNA]</scope>
    <source>
        <strain evidence="2 3">ENS 9a1a</strain>
    </source>
</reference>
<protein>
    <submittedName>
        <fullName evidence="2">Allophanate hydrolase</fullName>
    </submittedName>
</protein>
<evidence type="ECO:0000313" key="2">
    <source>
        <dbReference type="EMBL" id="QIP35710.1"/>
    </source>
</evidence>
<feature type="domain" description="ChrR-like cupin" evidence="1">
    <location>
        <begin position="19"/>
        <end position="106"/>
    </location>
</feature>
<dbReference type="GO" id="GO:0016787">
    <property type="term" value="F:hydrolase activity"/>
    <property type="evidence" value="ECO:0007669"/>
    <property type="project" value="UniProtKB-KW"/>
</dbReference>
<dbReference type="SUPFAM" id="SSF51182">
    <property type="entry name" value="RmlC-like cupins"/>
    <property type="match status" value="1"/>
</dbReference>
<dbReference type="AlphaFoldDB" id="A0A181CBK9"/>
<dbReference type="RefSeq" id="WP_007400247.1">
    <property type="nucleotide sequence ID" value="NZ_CALMTF010000130.1"/>
</dbReference>
<dbReference type="InterPro" id="IPR025979">
    <property type="entry name" value="ChrR-like_cupin_dom"/>
</dbReference>
<organism evidence="2 3">
    <name type="scientific">Komagataeibacter rhaeticus</name>
    <dbReference type="NCBI Taxonomy" id="215221"/>
    <lineage>
        <taxon>Bacteria</taxon>
        <taxon>Pseudomonadati</taxon>
        <taxon>Pseudomonadota</taxon>
        <taxon>Alphaproteobacteria</taxon>
        <taxon>Acetobacterales</taxon>
        <taxon>Acetobacteraceae</taxon>
        <taxon>Komagataeibacter</taxon>
    </lineage>
</organism>
<dbReference type="Proteomes" id="UP000502533">
    <property type="component" value="Chromosome"/>
</dbReference>
<dbReference type="Gene3D" id="2.60.120.10">
    <property type="entry name" value="Jelly Rolls"/>
    <property type="match status" value="1"/>
</dbReference>
<dbReference type="InterPro" id="IPR014710">
    <property type="entry name" value="RmlC-like_jellyroll"/>
</dbReference>
<dbReference type="GeneID" id="85022434"/>
<proteinExistence type="predicted"/>
<sequence length="130" mass="13357">MTTSPAVFSGLLGGDLSGLVFTPFRPGVDICRLADNAAGETTLALLRYGAGASVPRHMHPDTETIIVLTGAQSDERGTYRAGDVVVNAPGSAHRVWSDNGCLVLISWGKPVRILDDAPHGDGCTGAAGNG</sequence>
<dbReference type="EMBL" id="CP050139">
    <property type="protein sequence ID" value="QIP35710.1"/>
    <property type="molecule type" value="Genomic_DNA"/>
</dbReference>
<name>A0A181CBK9_9PROT</name>
<accession>A0A181CBK9</accession>
<dbReference type="Pfam" id="PF12973">
    <property type="entry name" value="Cupin_7"/>
    <property type="match status" value="1"/>
</dbReference>
<dbReference type="InterPro" id="IPR011051">
    <property type="entry name" value="RmlC_Cupin_sf"/>
</dbReference>